<dbReference type="GO" id="GO:0009279">
    <property type="term" value="C:cell outer membrane"/>
    <property type="evidence" value="ECO:0007669"/>
    <property type="project" value="UniProtKB-SubCell"/>
</dbReference>
<keyword evidence="2 4" id="KW-0472">Membrane</keyword>
<comment type="caution">
    <text evidence="7">The sequence shown here is derived from an EMBL/GenBank/DDBJ whole genome shotgun (WGS) entry which is preliminary data.</text>
</comment>
<dbReference type="PANTHER" id="PTHR30329">
    <property type="entry name" value="STATOR ELEMENT OF FLAGELLAR MOTOR COMPLEX"/>
    <property type="match status" value="1"/>
</dbReference>
<dbReference type="PROSITE" id="PS51257">
    <property type="entry name" value="PROKAR_LIPOPROTEIN"/>
    <property type="match status" value="1"/>
</dbReference>
<keyword evidence="8" id="KW-1185">Reference proteome</keyword>
<evidence type="ECO:0000259" key="6">
    <source>
        <dbReference type="PROSITE" id="PS51123"/>
    </source>
</evidence>
<accession>A0A844GAI5</accession>
<dbReference type="PRINTS" id="PR01021">
    <property type="entry name" value="OMPADOMAIN"/>
</dbReference>
<dbReference type="InterPro" id="IPR006664">
    <property type="entry name" value="OMP_bac"/>
</dbReference>
<evidence type="ECO:0000256" key="5">
    <source>
        <dbReference type="SAM" id="SignalP"/>
    </source>
</evidence>
<feature type="domain" description="OmpA-like" evidence="6">
    <location>
        <begin position="34"/>
        <end position="151"/>
    </location>
</feature>
<organism evidence="7 8">
    <name type="scientific">Paludibacterium denitrificans</name>
    <dbReference type="NCBI Taxonomy" id="2675226"/>
    <lineage>
        <taxon>Bacteria</taxon>
        <taxon>Pseudomonadati</taxon>
        <taxon>Pseudomonadota</taxon>
        <taxon>Betaproteobacteria</taxon>
        <taxon>Neisseriales</taxon>
        <taxon>Chromobacteriaceae</taxon>
        <taxon>Paludibacterium</taxon>
    </lineage>
</organism>
<keyword evidence="3" id="KW-0998">Cell outer membrane</keyword>
<dbReference type="Gene3D" id="3.30.1330.60">
    <property type="entry name" value="OmpA-like domain"/>
    <property type="match status" value="1"/>
</dbReference>
<proteinExistence type="predicted"/>
<evidence type="ECO:0000256" key="1">
    <source>
        <dbReference type="ARBA" id="ARBA00004442"/>
    </source>
</evidence>
<dbReference type="Proteomes" id="UP000446658">
    <property type="component" value="Unassembled WGS sequence"/>
</dbReference>
<gene>
    <name evidence="7" type="ORF">GKE73_11180</name>
</gene>
<dbReference type="RefSeq" id="WP_230370404.1">
    <property type="nucleotide sequence ID" value="NZ_WLYX01000001.1"/>
</dbReference>
<dbReference type="CDD" id="cd07185">
    <property type="entry name" value="OmpA_C-like"/>
    <property type="match status" value="1"/>
</dbReference>
<feature type="signal peptide" evidence="5">
    <location>
        <begin position="1"/>
        <end position="20"/>
    </location>
</feature>
<keyword evidence="5" id="KW-0732">Signal</keyword>
<feature type="chain" id="PRO_5032296579" evidence="5">
    <location>
        <begin position="21"/>
        <end position="176"/>
    </location>
</feature>
<dbReference type="EMBL" id="WLYX01000001">
    <property type="protein sequence ID" value="MTD33466.1"/>
    <property type="molecule type" value="Genomic_DNA"/>
</dbReference>
<sequence>MTRSRLIPLLLTATLLSACAVQPQQKDITVTQTRRGVEIRSSEKILFDPGKADLKPGGAAFLDKVANILQTKTHRNVVIEGHTDNTGSAELNQDLSELRALSVMKELVNRGVAKNRIKAVGYGMNRPIASNATASGRQQNRRTEIIILGERKENIGDPLGDLVNSVVEFSKKLFNN</sequence>
<evidence type="ECO:0000256" key="3">
    <source>
        <dbReference type="ARBA" id="ARBA00023237"/>
    </source>
</evidence>
<dbReference type="InterPro" id="IPR050330">
    <property type="entry name" value="Bact_OuterMem_StrucFunc"/>
</dbReference>
<dbReference type="AlphaFoldDB" id="A0A844GAI5"/>
<protein>
    <submittedName>
        <fullName evidence="7">OmpA family protein</fullName>
    </submittedName>
</protein>
<dbReference type="InterPro" id="IPR036737">
    <property type="entry name" value="OmpA-like_sf"/>
</dbReference>
<name>A0A844GAI5_9NEIS</name>
<dbReference type="SUPFAM" id="SSF103088">
    <property type="entry name" value="OmpA-like"/>
    <property type="match status" value="1"/>
</dbReference>
<evidence type="ECO:0000256" key="4">
    <source>
        <dbReference type="PROSITE-ProRule" id="PRU00473"/>
    </source>
</evidence>
<comment type="subcellular location">
    <subcellularLocation>
        <location evidence="1">Cell outer membrane</location>
    </subcellularLocation>
</comment>
<reference evidence="7 8" key="1">
    <citation type="submission" date="2019-11" db="EMBL/GenBank/DDBJ databases">
        <title>Draft genome sequence of Paludibacterium sp. dN18-1.</title>
        <authorList>
            <person name="Im W.-T."/>
        </authorList>
    </citation>
    <scope>NUCLEOTIDE SEQUENCE [LARGE SCALE GENOMIC DNA]</scope>
    <source>
        <strain evidence="8">dN 18-1</strain>
    </source>
</reference>
<dbReference type="PRINTS" id="PR01023">
    <property type="entry name" value="NAFLGMOTY"/>
</dbReference>
<evidence type="ECO:0000313" key="8">
    <source>
        <dbReference type="Proteomes" id="UP000446658"/>
    </source>
</evidence>
<evidence type="ECO:0000256" key="2">
    <source>
        <dbReference type="ARBA" id="ARBA00023136"/>
    </source>
</evidence>
<dbReference type="InterPro" id="IPR006665">
    <property type="entry name" value="OmpA-like"/>
</dbReference>
<evidence type="ECO:0000313" key="7">
    <source>
        <dbReference type="EMBL" id="MTD33466.1"/>
    </source>
</evidence>
<dbReference type="Pfam" id="PF00691">
    <property type="entry name" value="OmpA"/>
    <property type="match status" value="1"/>
</dbReference>
<dbReference type="PANTHER" id="PTHR30329:SF21">
    <property type="entry name" value="LIPOPROTEIN YIAD-RELATED"/>
    <property type="match status" value="1"/>
</dbReference>
<dbReference type="PROSITE" id="PS51123">
    <property type="entry name" value="OMPA_2"/>
    <property type="match status" value="1"/>
</dbReference>